<gene>
    <name evidence="14" type="ORF">ACFO8Q_23430</name>
</gene>
<evidence type="ECO:0000256" key="7">
    <source>
        <dbReference type="ARBA" id="ARBA00022857"/>
    </source>
</evidence>
<evidence type="ECO:0000256" key="6">
    <source>
        <dbReference type="ARBA" id="ARBA00022655"/>
    </source>
</evidence>
<evidence type="ECO:0000256" key="8">
    <source>
        <dbReference type="ARBA" id="ARBA00023002"/>
    </source>
</evidence>
<keyword evidence="6 11" id="KW-0566">Pantothenate biosynthesis</keyword>
<organism evidence="14 15">
    <name type="scientific">Effusibacillus consociatus</name>
    <dbReference type="NCBI Taxonomy" id="1117041"/>
    <lineage>
        <taxon>Bacteria</taxon>
        <taxon>Bacillati</taxon>
        <taxon>Bacillota</taxon>
        <taxon>Bacilli</taxon>
        <taxon>Bacillales</taxon>
        <taxon>Alicyclobacillaceae</taxon>
        <taxon>Effusibacillus</taxon>
    </lineage>
</organism>
<feature type="domain" description="Ketopantoate reductase C-terminal" evidence="13">
    <location>
        <begin position="181"/>
        <end position="304"/>
    </location>
</feature>
<dbReference type="EMBL" id="JBHSHC010000157">
    <property type="protein sequence ID" value="MFC4770233.1"/>
    <property type="molecule type" value="Genomic_DNA"/>
</dbReference>
<sequence length="309" mass="33430">MGGNQNIRITIMGGGAIGKLAAAKFIQAGMDATLLVRRVEQAQQLNEKGLVLIRTDGERIVFRVKAAVDMHANNPDVVILTVKSFDTEPAAKQVASLARTPFVLSMQNGLGNGDTLSRILGDQFVLLGLTTYGATSVSDCEVAERGEGELVLGGFRKTNPITHKLSAIFTEAGWNVRIGYDMQKEVWKKALVNIGINPITAIYRVTNGEIAKRGELKEIAVAAVKEAGNVAVALGVLTPQEAEEGIERMVQVAADTADNRSSMLQDVEKGRRTEIDSLNGAIVRLGEEMSVDTPVNRQIVEKMRVFRML</sequence>
<dbReference type="InterPro" id="IPR003710">
    <property type="entry name" value="ApbA"/>
</dbReference>
<evidence type="ECO:0000256" key="10">
    <source>
        <dbReference type="ARBA" id="ARBA00048793"/>
    </source>
</evidence>
<keyword evidence="15" id="KW-1185">Reference proteome</keyword>
<comment type="similarity">
    <text evidence="3 11">Belongs to the ketopantoate reductase family.</text>
</comment>
<keyword evidence="7 11" id="KW-0521">NADP</keyword>
<dbReference type="Gene3D" id="1.10.1040.10">
    <property type="entry name" value="N-(1-d-carboxylethyl)-l-norvaline Dehydrogenase, domain 2"/>
    <property type="match status" value="1"/>
</dbReference>
<dbReference type="PANTHER" id="PTHR43765:SF2">
    <property type="entry name" value="2-DEHYDROPANTOATE 2-REDUCTASE"/>
    <property type="match status" value="1"/>
</dbReference>
<dbReference type="InterPro" id="IPR013328">
    <property type="entry name" value="6PGD_dom2"/>
</dbReference>
<dbReference type="InterPro" id="IPR050838">
    <property type="entry name" value="Ketopantoate_reductase"/>
</dbReference>
<evidence type="ECO:0000256" key="1">
    <source>
        <dbReference type="ARBA" id="ARBA00002919"/>
    </source>
</evidence>
<comment type="catalytic activity">
    <reaction evidence="10 11">
        <text>(R)-pantoate + NADP(+) = 2-dehydropantoate + NADPH + H(+)</text>
        <dbReference type="Rhea" id="RHEA:16233"/>
        <dbReference type="ChEBI" id="CHEBI:11561"/>
        <dbReference type="ChEBI" id="CHEBI:15378"/>
        <dbReference type="ChEBI" id="CHEBI:15980"/>
        <dbReference type="ChEBI" id="CHEBI:57783"/>
        <dbReference type="ChEBI" id="CHEBI:58349"/>
        <dbReference type="EC" id="1.1.1.169"/>
    </reaction>
</comment>
<evidence type="ECO:0000259" key="13">
    <source>
        <dbReference type="Pfam" id="PF08546"/>
    </source>
</evidence>
<dbReference type="Gene3D" id="3.40.50.720">
    <property type="entry name" value="NAD(P)-binding Rossmann-like Domain"/>
    <property type="match status" value="1"/>
</dbReference>
<evidence type="ECO:0000256" key="4">
    <source>
        <dbReference type="ARBA" id="ARBA00013014"/>
    </source>
</evidence>
<dbReference type="Pfam" id="PF08546">
    <property type="entry name" value="ApbA_C"/>
    <property type="match status" value="1"/>
</dbReference>
<protein>
    <recommendedName>
        <fullName evidence="5 11">2-dehydropantoate 2-reductase</fullName>
        <ecNumber evidence="4 11">1.1.1.169</ecNumber>
    </recommendedName>
    <alternativeName>
        <fullName evidence="9 11">Ketopantoate reductase</fullName>
    </alternativeName>
</protein>
<evidence type="ECO:0000313" key="15">
    <source>
        <dbReference type="Proteomes" id="UP001596002"/>
    </source>
</evidence>
<evidence type="ECO:0000256" key="9">
    <source>
        <dbReference type="ARBA" id="ARBA00032024"/>
    </source>
</evidence>
<evidence type="ECO:0000256" key="2">
    <source>
        <dbReference type="ARBA" id="ARBA00004994"/>
    </source>
</evidence>
<dbReference type="SUPFAM" id="SSF48179">
    <property type="entry name" value="6-phosphogluconate dehydrogenase C-terminal domain-like"/>
    <property type="match status" value="1"/>
</dbReference>
<comment type="pathway">
    <text evidence="2 11">Cofactor biosynthesis; (R)-pantothenate biosynthesis; (R)-pantoate from 3-methyl-2-oxobutanoate: step 2/2.</text>
</comment>
<accession>A0ABV9Q8M0</accession>
<evidence type="ECO:0000313" key="14">
    <source>
        <dbReference type="EMBL" id="MFC4770233.1"/>
    </source>
</evidence>
<dbReference type="Pfam" id="PF02558">
    <property type="entry name" value="ApbA"/>
    <property type="match status" value="1"/>
</dbReference>
<dbReference type="InterPro" id="IPR013752">
    <property type="entry name" value="KPA_reductase"/>
</dbReference>
<feature type="domain" description="Ketopantoate reductase N-terminal" evidence="12">
    <location>
        <begin position="9"/>
        <end position="155"/>
    </location>
</feature>
<evidence type="ECO:0000256" key="11">
    <source>
        <dbReference type="RuleBase" id="RU362068"/>
    </source>
</evidence>
<evidence type="ECO:0000259" key="12">
    <source>
        <dbReference type="Pfam" id="PF02558"/>
    </source>
</evidence>
<evidence type="ECO:0000256" key="5">
    <source>
        <dbReference type="ARBA" id="ARBA00019465"/>
    </source>
</evidence>
<dbReference type="InterPro" id="IPR008927">
    <property type="entry name" value="6-PGluconate_DH-like_C_sf"/>
</dbReference>
<dbReference type="SUPFAM" id="SSF51735">
    <property type="entry name" value="NAD(P)-binding Rossmann-fold domains"/>
    <property type="match status" value="1"/>
</dbReference>
<dbReference type="RefSeq" id="WP_380029648.1">
    <property type="nucleotide sequence ID" value="NZ_JBHSHC010000157.1"/>
</dbReference>
<dbReference type="EC" id="1.1.1.169" evidence="4 11"/>
<comment type="caution">
    <text evidence="14">The sequence shown here is derived from an EMBL/GenBank/DDBJ whole genome shotgun (WGS) entry which is preliminary data.</text>
</comment>
<dbReference type="InterPro" id="IPR013332">
    <property type="entry name" value="KPR_N"/>
</dbReference>
<dbReference type="NCBIfam" id="TIGR00745">
    <property type="entry name" value="apbA_panE"/>
    <property type="match status" value="1"/>
</dbReference>
<dbReference type="Proteomes" id="UP001596002">
    <property type="component" value="Unassembled WGS sequence"/>
</dbReference>
<evidence type="ECO:0000256" key="3">
    <source>
        <dbReference type="ARBA" id="ARBA00007870"/>
    </source>
</evidence>
<dbReference type="PANTHER" id="PTHR43765">
    <property type="entry name" value="2-DEHYDROPANTOATE 2-REDUCTASE-RELATED"/>
    <property type="match status" value="1"/>
</dbReference>
<reference evidence="15" key="1">
    <citation type="journal article" date="2019" name="Int. J. Syst. Evol. Microbiol.">
        <title>The Global Catalogue of Microorganisms (GCM) 10K type strain sequencing project: providing services to taxonomists for standard genome sequencing and annotation.</title>
        <authorList>
            <consortium name="The Broad Institute Genomics Platform"/>
            <consortium name="The Broad Institute Genome Sequencing Center for Infectious Disease"/>
            <person name="Wu L."/>
            <person name="Ma J."/>
        </authorList>
    </citation>
    <scope>NUCLEOTIDE SEQUENCE [LARGE SCALE GENOMIC DNA]</scope>
    <source>
        <strain evidence="15">WYCCWR 12678</strain>
    </source>
</reference>
<dbReference type="InterPro" id="IPR036291">
    <property type="entry name" value="NAD(P)-bd_dom_sf"/>
</dbReference>
<name>A0ABV9Q8M0_9BACL</name>
<proteinExistence type="inferred from homology"/>
<keyword evidence="8 11" id="KW-0560">Oxidoreductase</keyword>
<comment type="function">
    <text evidence="1 11">Catalyzes the NADPH-dependent reduction of ketopantoate into pantoic acid.</text>
</comment>